<keyword evidence="3" id="KW-1185">Reference proteome</keyword>
<sequence length="186" mass="19926">MSMHQPCVLTTKDFSIIETMRERCLGQDDPLAPILKQKIETARVVFREDVPENVATLSSRVTFTINDGPPGTRVISHQHMTTPVGMFLSIATRRGLALLGLAEGMQFQLAGMHGGIETVRLIAVNYQPEATARARDLAAHAAPRPANAVAAEHRIPALTLVRSASPAPRSHTPAADLPDDPGPSAA</sequence>
<evidence type="ECO:0000313" key="2">
    <source>
        <dbReference type="EMBL" id="MBW3098290.1"/>
    </source>
</evidence>
<protein>
    <submittedName>
        <fullName evidence="2">Nucleoside-diphosphate kinase</fullName>
    </submittedName>
</protein>
<organism evidence="2 3">
    <name type="scientific">Pseudohoeflea coraliihabitans</name>
    <dbReference type="NCBI Taxonomy" id="2860393"/>
    <lineage>
        <taxon>Bacteria</taxon>
        <taxon>Pseudomonadati</taxon>
        <taxon>Pseudomonadota</taxon>
        <taxon>Alphaproteobacteria</taxon>
        <taxon>Hyphomicrobiales</taxon>
        <taxon>Rhizobiaceae</taxon>
        <taxon>Pseudohoeflea</taxon>
    </lineage>
</organism>
<accession>A0ABS6WQU1</accession>
<dbReference type="RefSeq" id="WP_219202204.1">
    <property type="nucleotide sequence ID" value="NZ_JAHWQX010000003.1"/>
</dbReference>
<proteinExistence type="predicted"/>
<dbReference type="Proteomes" id="UP001430804">
    <property type="component" value="Unassembled WGS sequence"/>
</dbReference>
<keyword evidence="2" id="KW-0808">Transferase</keyword>
<gene>
    <name evidence="2" type="ORF">KY465_13475</name>
</gene>
<comment type="caution">
    <text evidence="2">The sequence shown here is derived from an EMBL/GenBank/DDBJ whole genome shotgun (WGS) entry which is preliminary data.</text>
</comment>
<dbReference type="GO" id="GO:0016301">
    <property type="term" value="F:kinase activity"/>
    <property type="evidence" value="ECO:0007669"/>
    <property type="project" value="UniProtKB-KW"/>
</dbReference>
<dbReference type="EMBL" id="JAHWQX010000003">
    <property type="protein sequence ID" value="MBW3098290.1"/>
    <property type="molecule type" value="Genomic_DNA"/>
</dbReference>
<evidence type="ECO:0000313" key="3">
    <source>
        <dbReference type="Proteomes" id="UP001430804"/>
    </source>
</evidence>
<name>A0ABS6WQU1_9HYPH</name>
<evidence type="ECO:0000256" key="1">
    <source>
        <dbReference type="SAM" id="MobiDB-lite"/>
    </source>
</evidence>
<feature type="region of interest" description="Disordered" evidence="1">
    <location>
        <begin position="161"/>
        <end position="186"/>
    </location>
</feature>
<reference evidence="2" key="1">
    <citation type="submission" date="2021-07" db="EMBL/GenBank/DDBJ databases">
        <title>Pseudohoeflea marina sp. nov. a polyhydroxyalcanoate-producing bacterium.</title>
        <authorList>
            <person name="Zheng W."/>
            <person name="Yu S."/>
            <person name="Huang Y."/>
        </authorList>
    </citation>
    <scope>NUCLEOTIDE SEQUENCE</scope>
    <source>
        <strain evidence="2">DP4N28-3</strain>
    </source>
</reference>
<keyword evidence="2" id="KW-0418">Kinase</keyword>